<feature type="compositionally biased region" description="Basic and acidic residues" evidence="1">
    <location>
        <begin position="15"/>
        <end position="25"/>
    </location>
</feature>
<evidence type="ECO:0000313" key="3">
    <source>
        <dbReference type="Proteomes" id="UP001141327"/>
    </source>
</evidence>
<name>A0ABQ8USU0_9EUKA</name>
<reference evidence="2" key="1">
    <citation type="journal article" date="2022" name="bioRxiv">
        <title>Genomics of Preaxostyla Flagellates Illuminates Evolutionary Transitions and the Path Towards Mitochondrial Loss.</title>
        <authorList>
            <person name="Novak L.V.F."/>
            <person name="Treitli S.C."/>
            <person name="Pyrih J."/>
            <person name="Halakuc P."/>
            <person name="Pipaliya S.V."/>
            <person name="Vacek V."/>
            <person name="Brzon O."/>
            <person name="Soukal P."/>
            <person name="Eme L."/>
            <person name="Dacks J.B."/>
            <person name="Karnkowska A."/>
            <person name="Elias M."/>
            <person name="Hampl V."/>
        </authorList>
    </citation>
    <scope>NUCLEOTIDE SEQUENCE</scope>
    <source>
        <strain evidence="2">RCP-MX</strain>
    </source>
</reference>
<feature type="compositionally biased region" description="Basic residues" evidence="1">
    <location>
        <begin position="120"/>
        <end position="135"/>
    </location>
</feature>
<gene>
    <name evidence="2" type="ORF">PAPYR_1394</name>
</gene>
<keyword evidence="3" id="KW-1185">Reference proteome</keyword>
<proteinExistence type="predicted"/>
<evidence type="ECO:0000313" key="2">
    <source>
        <dbReference type="EMBL" id="KAJ4462208.1"/>
    </source>
</evidence>
<dbReference type="EMBL" id="JAPMOS010000004">
    <property type="protein sequence ID" value="KAJ4462208.1"/>
    <property type="molecule type" value="Genomic_DNA"/>
</dbReference>
<sequence length="135" mass="14910">MDDSIILPGLPQKGSQDRTPDELPEHSDLKALDTKLSQDLSILFQQHSSSVPEDQILAANAIILQEYATHLLAPFFKVPEFPHAPGTSLVDLPTQPKAAPPPNTPQQPEDKSPTTESVPKSRKRSSSLRRKRSRD</sequence>
<organism evidence="2 3">
    <name type="scientific">Paratrimastix pyriformis</name>
    <dbReference type="NCBI Taxonomy" id="342808"/>
    <lineage>
        <taxon>Eukaryota</taxon>
        <taxon>Metamonada</taxon>
        <taxon>Preaxostyla</taxon>
        <taxon>Paratrimastigidae</taxon>
        <taxon>Paratrimastix</taxon>
    </lineage>
</organism>
<evidence type="ECO:0000256" key="1">
    <source>
        <dbReference type="SAM" id="MobiDB-lite"/>
    </source>
</evidence>
<feature type="region of interest" description="Disordered" evidence="1">
    <location>
        <begin position="83"/>
        <end position="135"/>
    </location>
</feature>
<accession>A0ABQ8USU0</accession>
<comment type="caution">
    <text evidence="2">The sequence shown here is derived from an EMBL/GenBank/DDBJ whole genome shotgun (WGS) entry which is preliminary data.</text>
</comment>
<feature type="region of interest" description="Disordered" evidence="1">
    <location>
        <begin position="1"/>
        <end position="25"/>
    </location>
</feature>
<dbReference type="Proteomes" id="UP001141327">
    <property type="component" value="Unassembled WGS sequence"/>
</dbReference>
<protein>
    <submittedName>
        <fullName evidence="2">Uncharacterized protein</fullName>
    </submittedName>
</protein>